<protein>
    <submittedName>
        <fullName evidence="1">Uncharacterized protein</fullName>
    </submittedName>
</protein>
<gene>
    <name evidence="1" type="ORF">KSP40_PGU016048</name>
</gene>
<evidence type="ECO:0000313" key="2">
    <source>
        <dbReference type="Proteomes" id="UP001412067"/>
    </source>
</evidence>
<dbReference type="EMBL" id="JBBWWR010000015">
    <property type="protein sequence ID" value="KAK8950353.1"/>
    <property type="molecule type" value="Genomic_DNA"/>
</dbReference>
<evidence type="ECO:0000313" key="1">
    <source>
        <dbReference type="EMBL" id="KAK8950353.1"/>
    </source>
</evidence>
<sequence length="307" mass="34388">MADFSSLIRSDPLSLVIADGRVRTRPYHHYGFPTVLHIDLDNLARRMKTVLNEIVPYEFGILRHYGGATTTLADDSIIAGIEVMIDAAMAITYNRLRSVAEMYQPLTRTTRMNPKAPISNNLEFPAFISSVLSSIGPLRITDAARDTLVIYSTSPEKMEAFGRSKNRLFISGNYHRLTDAFRAMNVPMAPIDFDQKDAGSFFSTITPAIRQGCWTFYGDVHPSHYENEDIPRAYLTQFADINSRAFNFRGLVGDYCASTNAFIQAAPAATSGNQGVNEEVEHGWVLAHDLTNCEMMDIIRYRIFAHA</sequence>
<dbReference type="Proteomes" id="UP001412067">
    <property type="component" value="Unassembled WGS sequence"/>
</dbReference>
<name>A0ABR2LUX0_9ASPA</name>
<reference evidence="1 2" key="1">
    <citation type="journal article" date="2022" name="Nat. Plants">
        <title>Genomes of leafy and leafless Platanthera orchids illuminate the evolution of mycoheterotrophy.</title>
        <authorList>
            <person name="Li M.H."/>
            <person name="Liu K.W."/>
            <person name="Li Z."/>
            <person name="Lu H.C."/>
            <person name="Ye Q.L."/>
            <person name="Zhang D."/>
            <person name="Wang J.Y."/>
            <person name="Li Y.F."/>
            <person name="Zhong Z.M."/>
            <person name="Liu X."/>
            <person name="Yu X."/>
            <person name="Liu D.K."/>
            <person name="Tu X.D."/>
            <person name="Liu B."/>
            <person name="Hao Y."/>
            <person name="Liao X.Y."/>
            <person name="Jiang Y.T."/>
            <person name="Sun W.H."/>
            <person name="Chen J."/>
            <person name="Chen Y.Q."/>
            <person name="Ai Y."/>
            <person name="Zhai J.W."/>
            <person name="Wu S.S."/>
            <person name="Zhou Z."/>
            <person name="Hsiao Y.Y."/>
            <person name="Wu W.L."/>
            <person name="Chen Y.Y."/>
            <person name="Lin Y.F."/>
            <person name="Hsu J.L."/>
            <person name="Li C.Y."/>
            <person name="Wang Z.W."/>
            <person name="Zhao X."/>
            <person name="Zhong W.Y."/>
            <person name="Ma X.K."/>
            <person name="Ma L."/>
            <person name="Huang J."/>
            <person name="Chen G.Z."/>
            <person name="Huang M.Z."/>
            <person name="Huang L."/>
            <person name="Peng D.H."/>
            <person name="Luo Y.B."/>
            <person name="Zou S.Q."/>
            <person name="Chen S.P."/>
            <person name="Lan S."/>
            <person name="Tsai W.C."/>
            <person name="Van de Peer Y."/>
            <person name="Liu Z.J."/>
        </authorList>
    </citation>
    <scope>NUCLEOTIDE SEQUENCE [LARGE SCALE GENOMIC DNA]</scope>
    <source>
        <strain evidence="1">Lor288</strain>
    </source>
</reference>
<proteinExistence type="predicted"/>
<comment type="caution">
    <text evidence="1">The sequence shown here is derived from an EMBL/GenBank/DDBJ whole genome shotgun (WGS) entry which is preliminary data.</text>
</comment>
<keyword evidence="2" id="KW-1185">Reference proteome</keyword>
<organism evidence="1 2">
    <name type="scientific">Platanthera guangdongensis</name>
    <dbReference type="NCBI Taxonomy" id="2320717"/>
    <lineage>
        <taxon>Eukaryota</taxon>
        <taxon>Viridiplantae</taxon>
        <taxon>Streptophyta</taxon>
        <taxon>Embryophyta</taxon>
        <taxon>Tracheophyta</taxon>
        <taxon>Spermatophyta</taxon>
        <taxon>Magnoliopsida</taxon>
        <taxon>Liliopsida</taxon>
        <taxon>Asparagales</taxon>
        <taxon>Orchidaceae</taxon>
        <taxon>Orchidoideae</taxon>
        <taxon>Orchideae</taxon>
        <taxon>Orchidinae</taxon>
        <taxon>Platanthera</taxon>
    </lineage>
</organism>
<accession>A0ABR2LUX0</accession>